<dbReference type="AlphaFoldDB" id="A0A328C9L9"/>
<dbReference type="InterPro" id="IPR036412">
    <property type="entry name" value="HAD-like_sf"/>
</dbReference>
<accession>A0A328C9L9</accession>
<comment type="similarity">
    <text evidence="1">Belongs to the 5'(3')-deoxyribonucleotidase family.</text>
</comment>
<dbReference type="InterPro" id="IPR008380">
    <property type="entry name" value="HAD-SF_hydro_IG_5-nucl"/>
</dbReference>
<dbReference type="PIRSF" id="PIRSF017434">
    <property type="entry name" value="Purine_5'-nucleotidase"/>
    <property type="match status" value="1"/>
</dbReference>
<sequence>MTFGIFEAYPEVSPQRGVFCNRTLNLRSIKAVGYDMDYTLVHYHVDAWEGRAYEHIKLRLLAEGWPVEDLHFDPNWVTRGLVIDLKLGNLVKANRFGYVWRAAHGTEIIPYAEMRDAYTRTLVDLNDHQRWVFLNTFFSISAGVMYAQLVDLLDRGVLPEVLGYVDLYGRVQDVLDAAHIEGELKAEIMAHPEVYVDRDPEVPLTLLDQRNAGKKLILITNSEWSYTHFMMAYTIDPYLPEGMTWRDIFDLVVVSARKPAFFSGSAPIFEVVNDEGLLKPWVGQLEEGRAYLGGSASDIEGALGFSGDEILYVGDHLFADVNVTKSVLRWRTALVMRELENELHAIEQCAENQVEIRKMMLEKVKYEDAFSIRRLALQRLRQGYGPQPEVSAETLETEMAELREKIVDLDTRLAPLVMDDGVAFNASWGYLMRTGNDKSHLTRQVERYADIYTSRVSNLLRYSPFMFFRAPRGSVPHDPGNP</sequence>
<reference evidence="5 6" key="1">
    <citation type="submission" date="2018-05" db="EMBL/GenBank/DDBJ databases">
        <title>Lujinxingia marina gen. nov. sp. nov., a new facultative anaerobic member of the class Deltaproteobacteria, and proposal of Lujinxingaceae fam. nov.</title>
        <authorList>
            <person name="Li C.-M."/>
        </authorList>
    </citation>
    <scope>NUCLEOTIDE SEQUENCE [LARGE SCALE GENOMIC DNA]</scope>
    <source>
        <strain evidence="5 6">B210</strain>
    </source>
</reference>
<dbReference type="EMBL" id="QHKO01000002">
    <property type="protein sequence ID" value="RAL23684.1"/>
    <property type="molecule type" value="Genomic_DNA"/>
</dbReference>
<dbReference type="Gene3D" id="3.40.50.1000">
    <property type="entry name" value="HAD superfamily/HAD-like"/>
    <property type="match status" value="1"/>
</dbReference>
<dbReference type="RefSeq" id="WP_111728942.1">
    <property type="nucleotide sequence ID" value="NZ_QHKO01000002.1"/>
</dbReference>
<dbReference type="SUPFAM" id="SSF56784">
    <property type="entry name" value="HAD-like"/>
    <property type="match status" value="1"/>
</dbReference>
<evidence type="ECO:0000256" key="1">
    <source>
        <dbReference type="ARBA" id="ARBA00009589"/>
    </source>
</evidence>
<dbReference type="NCBIfam" id="TIGR02244">
    <property type="entry name" value="HAD-IG-Ncltidse"/>
    <property type="match status" value="1"/>
</dbReference>
<evidence type="ECO:0000313" key="6">
    <source>
        <dbReference type="Proteomes" id="UP000249169"/>
    </source>
</evidence>
<dbReference type="GO" id="GO:0008253">
    <property type="term" value="F:5'-nucleotidase activity"/>
    <property type="evidence" value="ECO:0007669"/>
    <property type="project" value="TreeGrafter"/>
</dbReference>
<evidence type="ECO:0000313" key="5">
    <source>
        <dbReference type="EMBL" id="RAL23684.1"/>
    </source>
</evidence>
<dbReference type="Proteomes" id="UP000249169">
    <property type="component" value="Unassembled WGS sequence"/>
</dbReference>
<keyword evidence="4" id="KW-0460">Magnesium</keyword>
<dbReference type="PANTHER" id="PTHR12103">
    <property type="entry name" value="5'-NUCLEOTIDASE DOMAIN-CONTAINING"/>
    <property type="match status" value="1"/>
</dbReference>
<dbReference type="Pfam" id="PF05761">
    <property type="entry name" value="5_nucleotid"/>
    <property type="match status" value="1"/>
</dbReference>
<dbReference type="PANTHER" id="PTHR12103:SF22">
    <property type="entry name" value="HAD-SUPERFAMILY HYDROLASE, SUBFAMILY IG, 5'-NUCLEOTIDASE"/>
    <property type="match status" value="1"/>
</dbReference>
<evidence type="ECO:0000256" key="2">
    <source>
        <dbReference type="ARBA" id="ARBA00022723"/>
    </source>
</evidence>
<name>A0A328C9L9_9DELT</name>
<protein>
    <submittedName>
        <fullName evidence="5">HAD family hydrolase</fullName>
    </submittedName>
</protein>
<evidence type="ECO:0000256" key="4">
    <source>
        <dbReference type="ARBA" id="ARBA00022842"/>
    </source>
</evidence>
<keyword evidence="2" id="KW-0479">Metal-binding</keyword>
<dbReference type="InterPro" id="IPR023214">
    <property type="entry name" value="HAD_sf"/>
</dbReference>
<dbReference type="OrthoDB" id="1488958at2"/>
<organism evidence="5 6">
    <name type="scientific">Lujinxingia litoralis</name>
    <dbReference type="NCBI Taxonomy" id="2211119"/>
    <lineage>
        <taxon>Bacteria</taxon>
        <taxon>Deltaproteobacteria</taxon>
        <taxon>Bradymonadales</taxon>
        <taxon>Lujinxingiaceae</taxon>
        <taxon>Lujinxingia</taxon>
    </lineage>
</organism>
<evidence type="ECO:0000256" key="3">
    <source>
        <dbReference type="ARBA" id="ARBA00022801"/>
    </source>
</evidence>
<keyword evidence="6" id="KW-1185">Reference proteome</keyword>
<dbReference type="GO" id="GO:0046872">
    <property type="term" value="F:metal ion binding"/>
    <property type="evidence" value="ECO:0007669"/>
    <property type="project" value="UniProtKB-KW"/>
</dbReference>
<keyword evidence="3 5" id="KW-0378">Hydrolase</keyword>
<dbReference type="InterPro" id="IPR016695">
    <property type="entry name" value="Pur_nucleotidase"/>
</dbReference>
<proteinExistence type="inferred from homology"/>
<comment type="caution">
    <text evidence="5">The sequence shown here is derived from an EMBL/GenBank/DDBJ whole genome shotgun (WGS) entry which is preliminary data.</text>
</comment>
<gene>
    <name evidence="5" type="ORF">DL240_05865</name>
</gene>